<comment type="caution">
    <text evidence="3">The sequence shown here is derived from an EMBL/GenBank/DDBJ whole genome shotgun (WGS) entry which is preliminary data.</text>
</comment>
<dbReference type="Proteomes" id="UP001602245">
    <property type="component" value="Unassembled WGS sequence"/>
</dbReference>
<feature type="region of interest" description="Disordered" evidence="1">
    <location>
        <begin position="546"/>
        <end position="629"/>
    </location>
</feature>
<dbReference type="EMBL" id="JBIAZU010000003">
    <property type="protein sequence ID" value="MFF5290973.1"/>
    <property type="molecule type" value="Genomic_DNA"/>
</dbReference>
<evidence type="ECO:0000256" key="1">
    <source>
        <dbReference type="SAM" id="MobiDB-lite"/>
    </source>
</evidence>
<accession>A0ABW6WD42</accession>
<feature type="transmembrane region" description="Helical" evidence="2">
    <location>
        <begin position="12"/>
        <end position="37"/>
    </location>
</feature>
<gene>
    <name evidence="3" type="ORF">ACFY35_16135</name>
</gene>
<name>A0ABW6WD42_9ACTN</name>
<dbReference type="CDD" id="cd07328">
    <property type="entry name" value="M48_Ste24p_like"/>
    <property type="match status" value="1"/>
</dbReference>
<keyword evidence="2" id="KW-0812">Transmembrane</keyword>
<keyword evidence="4" id="KW-1185">Reference proteome</keyword>
<keyword evidence="2" id="KW-0472">Membrane</keyword>
<feature type="compositionally biased region" description="Gly residues" evidence="1">
    <location>
        <begin position="751"/>
        <end position="773"/>
    </location>
</feature>
<keyword evidence="2" id="KW-1133">Transmembrane helix</keyword>
<feature type="transmembrane region" description="Helical" evidence="2">
    <location>
        <begin position="43"/>
        <end position="62"/>
    </location>
</feature>
<evidence type="ECO:0000313" key="3">
    <source>
        <dbReference type="EMBL" id="MFF5290973.1"/>
    </source>
</evidence>
<evidence type="ECO:0000313" key="4">
    <source>
        <dbReference type="Proteomes" id="UP001602245"/>
    </source>
</evidence>
<feature type="region of interest" description="Disordered" evidence="1">
    <location>
        <begin position="751"/>
        <end position="774"/>
    </location>
</feature>
<sequence>MRDGKRAAISAATFAGFLLVAWLQVVAALLAVLVVLSVLPGSAAIRVAVPLVIATAGLLWWATVRALRLRHPTPAGVPVTRADAAALWQMTDAAAAAAGVRPPDALTVVAGATVALAERVRLTGLRGGRRELFLGLPLLQAWDEPRLRAAVAHELAHGTPRLGRLAPMAYRGRVALSRIVPRIPRRSPAGPLLRAYAAWYRRVDAPFAREQELAADRIAAEFAGGRPAAEVLRDGPALEAMQRLFHAEYVSPGWQTGHVPDDVFGGFLRVLAARADDMARLRALEPEPPGEWDAHPPLADRVAALVALTDEGPEPAERPAAADLVPGLPGLGRALQAVAYPSAGRTVLTWEEFFDAARAAEMEREADASLRAISRVAGSPVTAVADVLDLAADGRLRKIAETVFDDLPADETAGRITDLITLLLALAALHGGRARWRHSWTGTAELVAIDGGHLDLVGPAELAADPATVGEARDRLATLGIDLTAAGPSVAGRPPARVPVIGGVVNVLVDGVRTDVLVVETGLVLMPGLPRSRAAEAKRRLTRLAADGILADGTPATSRPTPNTAATRRPAPDPAATRPAPDTAAGRPAPDPAATRPTPDPAASRPAPDPAATRPTPDPAASRPASGAVASGAVTSGAVAPGSSAAEDSAAGGLGVDGAAASGALPGGSAASGSVTAGGPAPGIAPAGGPAVGGPAVGGPAVGGPAVGGPAVGGPAVGGRAVGGRAVGGPAVGGRAVGGRAVGGPAVGGRAAGGRAGGGVSAGGGPEGSGAGAGHAAAAGYAVSRFVPFADVAGASASRNGRRSWEMSLRDGGTLSVRTAIDSDELPGGWSALDDAVAFLTSTR</sequence>
<protein>
    <submittedName>
        <fullName evidence="3">Peptidase</fullName>
    </submittedName>
</protein>
<dbReference type="RefSeq" id="WP_387696882.1">
    <property type="nucleotide sequence ID" value="NZ_JBIAZU010000003.1"/>
</dbReference>
<reference evidence="3 4" key="1">
    <citation type="submission" date="2024-10" db="EMBL/GenBank/DDBJ databases">
        <title>The Natural Products Discovery Center: Release of the First 8490 Sequenced Strains for Exploring Actinobacteria Biosynthetic Diversity.</title>
        <authorList>
            <person name="Kalkreuter E."/>
            <person name="Kautsar S.A."/>
            <person name="Yang D."/>
            <person name="Bader C.D."/>
            <person name="Teijaro C.N."/>
            <person name="Fluegel L."/>
            <person name="Davis C.M."/>
            <person name="Simpson J.R."/>
            <person name="Lauterbach L."/>
            <person name="Steele A.D."/>
            <person name="Gui C."/>
            <person name="Meng S."/>
            <person name="Li G."/>
            <person name="Viehrig K."/>
            <person name="Ye F."/>
            <person name="Su P."/>
            <person name="Kiefer A.F."/>
            <person name="Nichols A."/>
            <person name="Cepeda A.J."/>
            <person name="Yan W."/>
            <person name="Fan B."/>
            <person name="Jiang Y."/>
            <person name="Adhikari A."/>
            <person name="Zheng C.-J."/>
            <person name="Schuster L."/>
            <person name="Cowan T.M."/>
            <person name="Smanski M.J."/>
            <person name="Chevrette M.G."/>
            <person name="De Carvalho L.P.S."/>
            <person name="Shen B."/>
        </authorList>
    </citation>
    <scope>NUCLEOTIDE SEQUENCE [LARGE SCALE GENOMIC DNA]</scope>
    <source>
        <strain evidence="3 4">NPDC000087</strain>
    </source>
</reference>
<organism evidence="3 4">
    <name type="scientific">Paractinoplanes globisporus</name>
    <dbReference type="NCBI Taxonomy" id="113565"/>
    <lineage>
        <taxon>Bacteria</taxon>
        <taxon>Bacillati</taxon>
        <taxon>Actinomycetota</taxon>
        <taxon>Actinomycetes</taxon>
        <taxon>Micromonosporales</taxon>
        <taxon>Micromonosporaceae</taxon>
        <taxon>Paractinoplanes</taxon>
    </lineage>
</organism>
<evidence type="ECO:0000256" key="2">
    <source>
        <dbReference type="SAM" id="Phobius"/>
    </source>
</evidence>
<proteinExistence type="predicted"/>
<feature type="compositionally biased region" description="Low complexity" evidence="1">
    <location>
        <begin position="554"/>
        <end position="629"/>
    </location>
</feature>